<evidence type="ECO:0000256" key="3">
    <source>
        <dbReference type="ARBA" id="ARBA00024484"/>
    </source>
</evidence>
<gene>
    <name evidence="5" type="ORF">SAMN05216217_10484</name>
</gene>
<dbReference type="EMBL" id="FOUI01000004">
    <property type="protein sequence ID" value="SFM37656.1"/>
    <property type="molecule type" value="Genomic_DNA"/>
</dbReference>
<dbReference type="PROSITE" id="PS00455">
    <property type="entry name" value="AMP_BINDING"/>
    <property type="match status" value="1"/>
</dbReference>
<dbReference type="InterPro" id="IPR020845">
    <property type="entry name" value="AMP-binding_CS"/>
</dbReference>
<reference evidence="6" key="1">
    <citation type="submission" date="2016-10" db="EMBL/GenBank/DDBJ databases">
        <authorList>
            <person name="Varghese N."/>
            <person name="Submissions S."/>
        </authorList>
    </citation>
    <scope>NUCLEOTIDE SEQUENCE [LARGE SCALE GENOMIC DNA]</scope>
    <source>
        <strain evidence="6">DSM 24213</strain>
    </source>
</reference>
<keyword evidence="6" id="KW-1185">Reference proteome</keyword>
<proteinExistence type="predicted"/>
<dbReference type="STRING" id="1720063.SAMN05216217_10484"/>
<evidence type="ECO:0000313" key="6">
    <source>
        <dbReference type="Proteomes" id="UP000243629"/>
    </source>
</evidence>
<evidence type="ECO:0000259" key="4">
    <source>
        <dbReference type="Pfam" id="PF00501"/>
    </source>
</evidence>
<dbReference type="GO" id="GO:0016020">
    <property type="term" value="C:membrane"/>
    <property type="evidence" value="ECO:0007669"/>
    <property type="project" value="TreeGrafter"/>
</dbReference>
<dbReference type="PANTHER" id="PTHR43272:SF33">
    <property type="entry name" value="AMP-BINDING DOMAIN-CONTAINING PROTEIN-RELATED"/>
    <property type="match status" value="1"/>
</dbReference>
<dbReference type="GO" id="GO:0004467">
    <property type="term" value="F:long-chain fatty acid-CoA ligase activity"/>
    <property type="evidence" value="ECO:0007669"/>
    <property type="project" value="UniProtKB-EC"/>
</dbReference>
<keyword evidence="1" id="KW-0547">Nucleotide-binding</keyword>
<accession>A0A1I4QCY8</accession>
<dbReference type="Gene3D" id="3.40.50.12780">
    <property type="entry name" value="N-terminal domain of ligase-like"/>
    <property type="match status" value="1"/>
</dbReference>
<dbReference type="Proteomes" id="UP000243629">
    <property type="component" value="Unassembled WGS sequence"/>
</dbReference>
<dbReference type="SUPFAM" id="SSF56801">
    <property type="entry name" value="Acetyl-CoA synthetase-like"/>
    <property type="match status" value="1"/>
</dbReference>
<dbReference type="InterPro" id="IPR000873">
    <property type="entry name" value="AMP-dep_synth/lig_dom"/>
</dbReference>
<dbReference type="AlphaFoldDB" id="A0A1I4QCY8"/>
<dbReference type="InterPro" id="IPR042099">
    <property type="entry name" value="ANL_N_sf"/>
</dbReference>
<dbReference type="Gene3D" id="3.30.300.30">
    <property type="match status" value="1"/>
</dbReference>
<dbReference type="Pfam" id="PF00501">
    <property type="entry name" value="AMP-binding"/>
    <property type="match status" value="1"/>
</dbReference>
<evidence type="ECO:0000256" key="1">
    <source>
        <dbReference type="ARBA" id="ARBA00022741"/>
    </source>
</evidence>
<keyword evidence="2" id="KW-0067">ATP-binding</keyword>
<dbReference type="InterPro" id="IPR045851">
    <property type="entry name" value="AMP-bd_C_sf"/>
</dbReference>
<dbReference type="OrthoDB" id="9803968at2"/>
<comment type="catalytic activity">
    <reaction evidence="3">
        <text>a long-chain fatty acid + ATP + CoA = a long-chain fatty acyl-CoA + AMP + diphosphate</text>
        <dbReference type="Rhea" id="RHEA:15421"/>
        <dbReference type="ChEBI" id="CHEBI:30616"/>
        <dbReference type="ChEBI" id="CHEBI:33019"/>
        <dbReference type="ChEBI" id="CHEBI:57287"/>
        <dbReference type="ChEBI" id="CHEBI:57560"/>
        <dbReference type="ChEBI" id="CHEBI:83139"/>
        <dbReference type="ChEBI" id="CHEBI:456215"/>
        <dbReference type="EC" id="6.2.1.3"/>
    </reaction>
    <physiologicalReaction direction="left-to-right" evidence="3">
        <dbReference type="Rhea" id="RHEA:15422"/>
    </physiologicalReaction>
</comment>
<protein>
    <submittedName>
        <fullName evidence="5">Long-chain acyl-CoA synthetase (AMP-forming)</fullName>
    </submittedName>
</protein>
<organism evidence="5 6">
    <name type="scientific">Halopseudomonas yangmingensis</name>
    <dbReference type="NCBI Taxonomy" id="1720063"/>
    <lineage>
        <taxon>Bacteria</taxon>
        <taxon>Pseudomonadati</taxon>
        <taxon>Pseudomonadota</taxon>
        <taxon>Gammaproteobacteria</taxon>
        <taxon>Pseudomonadales</taxon>
        <taxon>Pseudomonadaceae</taxon>
        <taxon>Halopseudomonas</taxon>
    </lineage>
</organism>
<evidence type="ECO:0000256" key="2">
    <source>
        <dbReference type="ARBA" id="ARBA00022840"/>
    </source>
</evidence>
<dbReference type="PANTHER" id="PTHR43272">
    <property type="entry name" value="LONG-CHAIN-FATTY-ACID--COA LIGASE"/>
    <property type="match status" value="1"/>
</dbReference>
<evidence type="ECO:0000313" key="5">
    <source>
        <dbReference type="EMBL" id="SFM37656.1"/>
    </source>
</evidence>
<name>A0A1I4QCY8_9GAMM</name>
<sequence>MTDRHVPAPESVLESFYLHEQQQPEQVLLVQPLEDDQVVEYSWRQVGDQVRRMAAWLRGMQLPAGSHVGILSVNCAHWIMADLAVWMAGHVSVPLFQGQTAESLGDVIEHADLRLLFLGPTRNWASVRDGIPSQLSLIGLPGAPEEPSLLGWDTVMASCEPLKESPRPDPESLASILYTSGTTGTPKGVMLSFSAMAFSALNAIRLLGVDQHDRAFCHMPLAHVAERQSTEICMLMAGGSLYFCRGRTFFRRDIRRAKPTVLMTVPHVLERMRQGVEEQVPQHLLGLLLRMPWYGALLARRIRRELGFDSLRYLVCGGGVVPERLLDWYRRIGILTSEVYGMTENCGYSHLGRPRKPRKGRIGLPNPGVECRLDSEGQLLVRSKANMLGYYKDDSTTAEALDAEGFLHTGDLADIDNEGFLRLAGRLSERFKTSKGHFVLPADIEVRLREHPQVAQACVLGEGLPQPLALLQLARESEGDRSAKLESSLRELLATVNAQLGRHQRLACLIVIVDDWQALPGFITPTRKLRRHRVEATYRDMLPLWAVSGREVVWQQPSE</sequence>
<dbReference type="RefSeq" id="WP_093473887.1">
    <property type="nucleotide sequence ID" value="NZ_FOUI01000004.1"/>
</dbReference>
<dbReference type="GO" id="GO:0005524">
    <property type="term" value="F:ATP binding"/>
    <property type="evidence" value="ECO:0007669"/>
    <property type="project" value="UniProtKB-KW"/>
</dbReference>
<feature type="domain" description="AMP-dependent synthetase/ligase" evidence="4">
    <location>
        <begin position="21"/>
        <end position="391"/>
    </location>
</feature>
<dbReference type="Pfam" id="PF23562">
    <property type="entry name" value="AMP-binding_C_3"/>
    <property type="match status" value="1"/>
</dbReference>